<dbReference type="HOGENOM" id="CLU_176365_0_0_0"/>
<organism evidence="2 3">
    <name type="scientific">Thermanaerovibrio velox DSM 12556</name>
    <dbReference type="NCBI Taxonomy" id="926567"/>
    <lineage>
        <taxon>Bacteria</taxon>
        <taxon>Thermotogati</taxon>
        <taxon>Synergistota</taxon>
        <taxon>Synergistia</taxon>
        <taxon>Synergistales</taxon>
        <taxon>Synergistaceae</taxon>
        <taxon>Thermanaerovibrio</taxon>
    </lineage>
</organism>
<feature type="chain" id="PRO_5003542031" evidence="1">
    <location>
        <begin position="25"/>
        <end position="106"/>
    </location>
</feature>
<proteinExistence type="predicted"/>
<evidence type="ECO:0000313" key="2">
    <source>
        <dbReference type="EMBL" id="EHM10450.1"/>
    </source>
</evidence>
<evidence type="ECO:0000256" key="1">
    <source>
        <dbReference type="SAM" id="SignalP"/>
    </source>
</evidence>
<dbReference type="AlphaFoldDB" id="H0UNN5"/>
<accession>H0UNN5</accession>
<dbReference type="eggNOG" id="ENOG502ZGRF">
    <property type="taxonomic scope" value="Bacteria"/>
</dbReference>
<protein>
    <submittedName>
        <fullName evidence="2">Uncharacterized protein</fullName>
    </submittedName>
</protein>
<keyword evidence="3" id="KW-1185">Reference proteome</keyword>
<keyword evidence="1" id="KW-0732">Signal</keyword>
<gene>
    <name evidence="2" type="ORF">TheveDRAFT_1331</name>
</gene>
<name>H0UNN5_9BACT</name>
<dbReference type="Proteomes" id="UP000005730">
    <property type="component" value="Chromosome"/>
</dbReference>
<reference evidence="2 3" key="1">
    <citation type="submission" date="2011-10" db="EMBL/GenBank/DDBJ databases">
        <title>The Noncontiguous Finished genome of Thermanaerovibrio velox DSM 12556.</title>
        <authorList>
            <consortium name="US DOE Joint Genome Institute (JGI-PGF)"/>
            <person name="Lucas S."/>
            <person name="Copeland A."/>
            <person name="Lapidus A."/>
            <person name="Glavina del Rio T."/>
            <person name="Dalin E."/>
            <person name="Tice H."/>
            <person name="Bruce D."/>
            <person name="Goodwin L."/>
            <person name="Pitluck S."/>
            <person name="Peters L."/>
            <person name="Mikhailova N."/>
            <person name="Teshima H."/>
            <person name="Kyrpides N."/>
            <person name="Mavromatis K."/>
            <person name="Ivanova N."/>
            <person name="Markowitz V."/>
            <person name="Cheng J.-F."/>
            <person name="Hugenholtz P."/>
            <person name="Woyke T."/>
            <person name="Wu D."/>
            <person name="Spring S."/>
            <person name="Brambilla E.-M."/>
            <person name="Klenk H.-P."/>
            <person name="Eisen J.A."/>
        </authorList>
    </citation>
    <scope>NUCLEOTIDE SEQUENCE [LARGE SCALE GENOMIC DNA]</scope>
    <source>
        <strain evidence="2 3">DSM 12556</strain>
    </source>
</reference>
<dbReference type="RefSeq" id="WP_006583944.1">
    <property type="nucleotide sequence ID" value="NZ_CM001377.1"/>
</dbReference>
<sequence>MLSPRILAYCVGLCVSLSLQPSFAGVAFGAGWDRYAGGVLKIENRHNLAVYERRSDRFRMVRLPSELEIINAGWDNVRLVLNCLGPRGEAVRYVFLTPDRFHREPQ</sequence>
<evidence type="ECO:0000313" key="3">
    <source>
        <dbReference type="Proteomes" id="UP000005730"/>
    </source>
</evidence>
<feature type="signal peptide" evidence="1">
    <location>
        <begin position="1"/>
        <end position="24"/>
    </location>
</feature>
<dbReference type="STRING" id="926567.TheveDRAFT_1331"/>
<dbReference type="EMBL" id="CM001377">
    <property type="protein sequence ID" value="EHM10450.1"/>
    <property type="molecule type" value="Genomic_DNA"/>
</dbReference>